<evidence type="ECO:0000256" key="3">
    <source>
        <dbReference type="ARBA" id="ARBA00023163"/>
    </source>
</evidence>
<dbReference type="RefSeq" id="WP_007922791.1">
    <property type="nucleotide sequence ID" value="NZ_ADVG01000005.1"/>
</dbReference>
<dbReference type="SUPFAM" id="SSF48452">
    <property type="entry name" value="TPR-like"/>
    <property type="match status" value="1"/>
</dbReference>
<dbReference type="AlphaFoldDB" id="D6U5N4"/>
<dbReference type="STRING" id="485913.Krac_0884"/>
<dbReference type="PANTHER" id="PTHR44688:SF25">
    <property type="entry name" value="HTH LUXR-TYPE DOMAIN-CONTAINING PROTEIN"/>
    <property type="match status" value="1"/>
</dbReference>
<name>D6U5N4_KTERA</name>
<dbReference type="InterPro" id="IPR016032">
    <property type="entry name" value="Sig_transdc_resp-reg_C-effctor"/>
</dbReference>
<organism evidence="5 6">
    <name type="scientific">Ktedonobacter racemifer DSM 44963</name>
    <dbReference type="NCBI Taxonomy" id="485913"/>
    <lineage>
        <taxon>Bacteria</taxon>
        <taxon>Bacillati</taxon>
        <taxon>Chloroflexota</taxon>
        <taxon>Ktedonobacteria</taxon>
        <taxon>Ktedonobacterales</taxon>
        <taxon>Ktedonobacteraceae</taxon>
        <taxon>Ktedonobacter</taxon>
    </lineage>
</organism>
<dbReference type="Proteomes" id="UP000004508">
    <property type="component" value="Unassembled WGS sequence"/>
</dbReference>
<dbReference type="Gene3D" id="1.10.10.10">
    <property type="entry name" value="Winged helix-like DNA-binding domain superfamily/Winged helix DNA-binding domain"/>
    <property type="match status" value="1"/>
</dbReference>
<keyword evidence="2" id="KW-0238">DNA-binding</keyword>
<dbReference type="PROSITE" id="PS00622">
    <property type="entry name" value="HTH_LUXR_1"/>
    <property type="match status" value="1"/>
</dbReference>
<accession>D6U5N4</accession>
<dbReference type="InterPro" id="IPR036388">
    <property type="entry name" value="WH-like_DNA-bd_sf"/>
</dbReference>
<dbReference type="GO" id="GO:0003677">
    <property type="term" value="F:DNA binding"/>
    <property type="evidence" value="ECO:0007669"/>
    <property type="project" value="UniProtKB-KW"/>
</dbReference>
<dbReference type="OrthoDB" id="1137593at2"/>
<dbReference type="eggNOG" id="COG2909">
    <property type="taxonomic scope" value="Bacteria"/>
</dbReference>
<dbReference type="GO" id="GO:0006355">
    <property type="term" value="P:regulation of DNA-templated transcription"/>
    <property type="evidence" value="ECO:0007669"/>
    <property type="project" value="InterPro"/>
</dbReference>
<reference evidence="5 6" key="1">
    <citation type="journal article" date="2011" name="Stand. Genomic Sci.">
        <title>Non-contiguous finished genome sequence and contextual data of the filamentous soil bacterium Ktedonobacter racemifer type strain (SOSP1-21).</title>
        <authorList>
            <person name="Chang Y.J."/>
            <person name="Land M."/>
            <person name="Hauser L."/>
            <person name="Chertkov O."/>
            <person name="Del Rio T.G."/>
            <person name="Nolan M."/>
            <person name="Copeland A."/>
            <person name="Tice H."/>
            <person name="Cheng J.F."/>
            <person name="Lucas S."/>
            <person name="Han C."/>
            <person name="Goodwin L."/>
            <person name="Pitluck S."/>
            <person name="Ivanova N."/>
            <person name="Ovchinikova G."/>
            <person name="Pati A."/>
            <person name="Chen A."/>
            <person name="Palaniappan K."/>
            <person name="Mavromatis K."/>
            <person name="Liolios K."/>
            <person name="Brettin T."/>
            <person name="Fiebig A."/>
            <person name="Rohde M."/>
            <person name="Abt B."/>
            <person name="Goker M."/>
            <person name="Detter J.C."/>
            <person name="Woyke T."/>
            <person name="Bristow J."/>
            <person name="Eisen J.A."/>
            <person name="Markowitz V."/>
            <person name="Hugenholtz P."/>
            <person name="Kyrpides N.C."/>
            <person name="Klenk H.P."/>
            <person name="Lapidus A."/>
        </authorList>
    </citation>
    <scope>NUCLEOTIDE SEQUENCE [LARGE SCALE GENOMIC DNA]</scope>
    <source>
        <strain evidence="6">DSM 44963</strain>
    </source>
</reference>
<comment type="caution">
    <text evidence="5">The sequence shown here is derived from an EMBL/GenBank/DDBJ whole genome shotgun (WGS) entry which is preliminary data.</text>
</comment>
<dbReference type="Pfam" id="PF25873">
    <property type="entry name" value="WHD_MalT"/>
    <property type="match status" value="1"/>
</dbReference>
<gene>
    <name evidence="5" type="ORF">Krac_0884</name>
</gene>
<dbReference type="CDD" id="cd06170">
    <property type="entry name" value="LuxR_C_like"/>
    <property type="match status" value="1"/>
</dbReference>
<dbReference type="SUPFAM" id="SSF46894">
    <property type="entry name" value="C-terminal effector domain of the bipartite response regulators"/>
    <property type="match status" value="1"/>
</dbReference>
<dbReference type="InterPro" id="IPR000792">
    <property type="entry name" value="Tscrpt_reg_LuxR_C"/>
</dbReference>
<dbReference type="EMBL" id="ADVG01000005">
    <property type="protein sequence ID" value="EFH80295.1"/>
    <property type="molecule type" value="Genomic_DNA"/>
</dbReference>
<dbReference type="InParanoid" id="D6U5N4"/>
<dbReference type="InterPro" id="IPR059106">
    <property type="entry name" value="WHD_MalT"/>
</dbReference>
<dbReference type="InterPro" id="IPR027417">
    <property type="entry name" value="P-loop_NTPase"/>
</dbReference>
<evidence type="ECO:0000256" key="1">
    <source>
        <dbReference type="ARBA" id="ARBA00023015"/>
    </source>
</evidence>
<dbReference type="InterPro" id="IPR041617">
    <property type="entry name" value="TPR_MalT"/>
</dbReference>
<dbReference type="Pfam" id="PF17874">
    <property type="entry name" value="TPR_MalT"/>
    <property type="match status" value="1"/>
</dbReference>
<dbReference type="InterPro" id="IPR011990">
    <property type="entry name" value="TPR-like_helical_dom_sf"/>
</dbReference>
<keyword evidence="1" id="KW-0805">Transcription regulation</keyword>
<feature type="domain" description="HTH luxR-type" evidence="4">
    <location>
        <begin position="998"/>
        <end position="1063"/>
    </location>
</feature>
<dbReference type="InterPro" id="IPR046738">
    <property type="entry name" value="DUF6788"/>
</dbReference>
<evidence type="ECO:0000259" key="4">
    <source>
        <dbReference type="PROSITE" id="PS50043"/>
    </source>
</evidence>
<evidence type="ECO:0000256" key="2">
    <source>
        <dbReference type="ARBA" id="ARBA00023125"/>
    </source>
</evidence>
<dbReference type="Gene3D" id="1.25.40.10">
    <property type="entry name" value="Tetratricopeptide repeat domain"/>
    <property type="match status" value="1"/>
</dbReference>
<dbReference type="Pfam" id="PF00196">
    <property type="entry name" value="GerE"/>
    <property type="match status" value="1"/>
</dbReference>
<evidence type="ECO:0000313" key="6">
    <source>
        <dbReference type="Proteomes" id="UP000004508"/>
    </source>
</evidence>
<keyword evidence="6" id="KW-1185">Reference proteome</keyword>
<proteinExistence type="predicted"/>
<dbReference type="PROSITE" id="PS50043">
    <property type="entry name" value="HTH_LUXR_2"/>
    <property type="match status" value="1"/>
</dbReference>
<dbReference type="SMART" id="SM00421">
    <property type="entry name" value="HTH_LUXR"/>
    <property type="match status" value="1"/>
</dbReference>
<keyword evidence="3" id="KW-0804">Transcription</keyword>
<evidence type="ECO:0000313" key="5">
    <source>
        <dbReference type="EMBL" id="EFH80295.1"/>
    </source>
</evidence>
<protein>
    <submittedName>
        <fullName evidence="5">ATP-dependent transcriptional regulator, MalT-like, LuxR family</fullName>
    </submittedName>
</protein>
<dbReference type="Pfam" id="PF20586">
    <property type="entry name" value="DUF6788"/>
    <property type="match status" value="1"/>
</dbReference>
<dbReference type="PRINTS" id="PR00038">
    <property type="entry name" value="HTHLUXR"/>
</dbReference>
<dbReference type="PANTHER" id="PTHR44688">
    <property type="entry name" value="DNA-BINDING TRANSCRIPTIONAL ACTIVATOR DEVR_DOSR"/>
    <property type="match status" value="1"/>
</dbReference>
<sequence>MPKISLHTLIWSREHHLYELYTQGHLEQCFQRAEEAAWQAWLSEVVSFAFQGACGRLNVYQEVRPRGGSYWYAYHTTEGRTRKRYLGPTTRVSFARLEAAAQALARKSPLPSLPTSRTQPPAEPSMTLLLTKLAPPRLPTSLVVRDRLLADLELARSAPFTLLAASAGWGKTTLLSTWASLHQEQIAWLSLDSLDNDPFRFWVAVIAALRRCRPGIGVVALALLHEPVPPSLSAVLTVLLNELALVTEHATPIVVILDDYHVIDHQDIDETLIFWVEHLPPHVHLLLSSRVDPDLPLARWRLRGQLAEIRATDLRFRPDEVSLLLRQAVGLSLSEDEVTALERRTEGWVAGLHLASLLLRHREDRSAWIATFTGSHRHLLDYVQQDILSQQPGTLQDFLLQTAVLTRLSAPLCQAVTQAPEPQTCQQILQELERANLFLQPLDEQRQWYRLHDLFREALLAILSAKDPKLLPQLHLRAARYYAEKGEIREAIAHALQAPDFSYAARLMEDGAQSLWVSGEAQTVQAWMEALPDAVLWQHARLALTATLRVLESLHETTEMAYASAQAQVEHTLARLQEQFMRQESKAGTSESEYVHHADERIVIGRRLRLLRALIETRAILRRRDKVRLAQLARELEGLAQDEEMSWNMIVHALSFWLTESFEREGALLIPRLLQFKQQAEHAGDRLVSIRVIEWLANAYLRAGQMQQVERECLAGLVLVKHIGGHTAWAGYLHLFLFHAYYAWNRLEEAAGSLQQTLRIAQDWQQVDLLISSRLYMTWISLARGDLAAADQGMHQAEALAQQERFALSPISVEVARVQYWLAAGDLEAARSWAQQVVFSPQAWNPNEKWAVLMLVRVYLALHQFPQALDILDRFRELLDRPGDIYMTIQMLVLQVVALYQVGKKEQALTVTARLLNLTERDGYLRVYLDQGEPMRQVLLAFLASHGRQHELPRSTAAYASKLLAAFKQEGQGTSPSEVSATTPSPSSAFAPKMASREPALVVSLTRREQEVLCLLAAGASNQEIAQTLVISLDTVKKHVGRLLDKLGATNRTQAIAQARARSLL</sequence>
<dbReference type="SUPFAM" id="SSF52540">
    <property type="entry name" value="P-loop containing nucleoside triphosphate hydrolases"/>
    <property type="match status" value="1"/>
</dbReference>